<dbReference type="PANTHER" id="PTHR11530:SF11">
    <property type="entry name" value="D-ASPARTATE OXIDASE"/>
    <property type="match status" value="1"/>
</dbReference>
<dbReference type="AlphaFoldDB" id="A0AAV5GGL8"/>
<dbReference type="InterPro" id="IPR023209">
    <property type="entry name" value="DAO"/>
</dbReference>
<comment type="cofactor">
    <cofactor evidence="1">
        <name>FAD</name>
        <dbReference type="ChEBI" id="CHEBI:57692"/>
    </cofactor>
</comment>
<evidence type="ECO:0000256" key="2">
    <source>
        <dbReference type="ARBA" id="ARBA00022630"/>
    </source>
</evidence>
<reference evidence="5 6" key="1">
    <citation type="submission" date="2021-12" db="EMBL/GenBank/DDBJ databases">
        <title>High titer production of polyol ester of fatty acids by Rhodotorula paludigena BS15 towards product separation-free biomass refinery.</title>
        <authorList>
            <person name="Mano J."/>
            <person name="Ono H."/>
            <person name="Tanaka T."/>
            <person name="Naito K."/>
            <person name="Sushida H."/>
            <person name="Ike M."/>
            <person name="Tokuyasu K."/>
            <person name="Kitaoka M."/>
        </authorList>
    </citation>
    <scope>NUCLEOTIDE SEQUENCE [LARGE SCALE GENOMIC DNA]</scope>
    <source>
        <strain evidence="5 6">BS15</strain>
    </source>
</reference>
<gene>
    <name evidence="5" type="ORF">Rhopal_001463-T1</name>
</gene>
<accession>A0AAV5GGL8</accession>
<dbReference type="Gene3D" id="3.30.9.10">
    <property type="entry name" value="D-Amino Acid Oxidase, subunit A, domain 2"/>
    <property type="match status" value="1"/>
</dbReference>
<dbReference type="GO" id="GO:0005737">
    <property type="term" value="C:cytoplasm"/>
    <property type="evidence" value="ECO:0007669"/>
    <property type="project" value="TreeGrafter"/>
</dbReference>
<proteinExistence type="predicted"/>
<evidence type="ECO:0000313" key="6">
    <source>
        <dbReference type="Proteomes" id="UP001342314"/>
    </source>
</evidence>
<organism evidence="5 6">
    <name type="scientific">Rhodotorula paludigena</name>
    <dbReference type="NCBI Taxonomy" id="86838"/>
    <lineage>
        <taxon>Eukaryota</taxon>
        <taxon>Fungi</taxon>
        <taxon>Dikarya</taxon>
        <taxon>Basidiomycota</taxon>
        <taxon>Pucciniomycotina</taxon>
        <taxon>Microbotryomycetes</taxon>
        <taxon>Sporidiobolales</taxon>
        <taxon>Sporidiobolaceae</taxon>
        <taxon>Rhodotorula</taxon>
    </lineage>
</organism>
<name>A0AAV5GGL8_9BASI</name>
<dbReference type="PANTHER" id="PTHR11530">
    <property type="entry name" value="D-AMINO ACID OXIDASE"/>
    <property type="match status" value="1"/>
</dbReference>
<evidence type="ECO:0000256" key="4">
    <source>
        <dbReference type="ARBA" id="ARBA00023002"/>
    </source>
</evidence>
<protein>
    <submittedName>
        <fullName evidence="5">Uncharacterized protein</fullName>
    </submittedName>
</protein>
<dbReference type="EMBL" id="BQKY01000003">
    <property type="protein sequence ID" value="GJN88497.1"/>
    <property type="molecule type" value="Genomic_DNA"/>
</dbReference>
<sequence>MSDMIRNENDVPMFFTPQLEYREQFRWLEPHELPEGIQHGASFTAILIDTPHYLPWLVKRLGARVLVPDEKVFPTRGQLVIVRAPWIKQGMTRLGPDGVYDYVIPRPKSGTVLARRIKERCLAMMPELLPPEKRGGTIDDLNVVGDAVGLRPTREGGIRLEVDYTAIKGVPVVHNYGRYGYQSSWGSAEAAVELVEEASSTAKSKL</sequence>
<keyword evidence="4" id="KW-0560">Oxidoreductase</keyword>
<evidence type="ECO:0000256" key="1">
    <source>
        <dbReference type="ARBA" id="ARBA00001974"/>
    </source>
</evidence>
<dbReference type="Gene3D" id="3.40.50.720">
    <property type="entry name" value="NAD(P)-binding Rossmann-like Domain"/>
    <property type="match status" value="1"/>
</dbReference>
<dbReference type="GO" id="GO:0003884">
    <property type="term" value="F:D-amino-acid oxidase activity"/>
    <property type="evidence" value="ECO:0007669"/>
    <property type="project" value="InterPro"/>
</dbReference>
<dbReference type="SUPFAM" id="SSF54373">
    <property type="entry name" value="FAD-linked reductases, C-terminal domain"/>
    <property type="match status" value="1"/>
</dbReference>
<dbReference type="GO" id="GO:0071949">
    <property type="term" value="F:FAD binding"/>
    <property type="evidence" value="ECO:0007669"/>
    <property type="project" value="InterPro"/>
</dbReference>
<comment type="caution">
    <text evidence="5">The sequence shown here is derived from an EMBL/GenBank/DDBJ whole genome shotgun (WGS) entry which is preliminary data.</text>
</comment>
<dbReference type="SUPFAM" id="SSF51971">
    <property type="entry name" value="Nucleotide-binding domain"/>
    <property type="match status" value="1"/>
</dbReference>
<dbReference type="GO" id="GO:0019478">
    <property type="term" value="P:D-amino acid catabolic process"/>
    <property type="evidence" value="ECO:0007669"/>
    <property type="project" value="TreeGrafter"/>
</dbReference>
<keyword evidence="6" id="KW-1185">Reference proteome</keyword>
<keyword evidence="2" id="KW-0285">Flavoprotein</keyword>
<evidence type="ECO:0000256" key="3">
    <source>
        <dbReference type="ARBA" id="ARBA00022827"/>
    </source>
</evidence>
<dbReference type="Proteomes" id="UP001342314">
    <property type="component" value="Unassembled WGS sequence"/>
</dbReference>
<keyword evidence="3" id="KW-0274">FAD</keyword>
<evidence type="ECO:0000313" key="5">
    <source>
        <dbReference type="EMBL" id="GJN88497.1"/>
    </source>
</evidence>